<keyword evidence="2" id="KW-1185">Reference proteome</keyword>
<organism evidence="1 2">
    <name type="scientific">Fusarium duplospermum</name>
    <dbReference type="NCBI Taxonomy" id="1325734"/>
    <lineage>
        <taxon>Eukaryota</taxon>
        <taxon>Fungi</taxon>
        <taxon>Dikarya</taxon>
        <taxon>Ascomycota</taxon>
        <taxon>Pezizomycotina</taxon>
        <taxon>Sordariomycetes</taxon>
        <taxon>Hypocreomycetidae</taxon>
        <taxon>Hypocreales</taxon>
        <taxon>Nectriaceae</taxon>
        <taxon>Fusarium</taxon>
        <taxon>Fusarium solani species complex</taxon>
    </lineage>
</organism>
<name>A0A428Q4K1_9HYPO</name>
<dbReference type="Proteomes" id="UP000288168">
    <property type="component" value="Unassembled WGS sequence"/>
</dbReference>
<comment type="caution">
    <text evidence="1">The sequence shown here is derived from an EMBL/GenBank/DDBJ whole genome shotgun (WGS) entry which is preliminary data.</text>
</comment>
<proteinExistence type="predicted"/>
<reference evidence="1 2" key="1">
    <citation type="submission" date="2017-06" db="EMBL/GenBank/DDBJ databases">
        <title>Comparative genomic analysis of Ambrosia Fusariam Clade fungi.</title>
        <authorList>
            <person name="Stajich J.E."/>
            <person name="Carrillo J."/>
            <person name="Kijimoto T."/>
            <person name="Eskalen A."/>
            <person name="O'Donnell K."/>
            <person name="Kasson M."/>
        </authorList>
    </citation>
    <scope>NUCLEOTIDE SEQUENCE [LARGE SCALE GENOMIC DNA]</scope>
    <source>
        <strain evidence="1 2">NRRL62584</strain>
    </source>
</reference>
<evidence type="ECO:0000313" key="2">
    <source>
        <dbReference type="Proteomes" id="UP000288168"/>
    </source>
</evidence>
<dbReference type="EMBL" id="NKCI01000060">
    <property type="protein sequence ID" value="RSL60216.1"/>
    <property type="molecule type" value="Genomic_DNA"/>
</dbReference>
<protein>
    <submittedName>
        <fullName evidence="1">Uncharacterized protein</fullName>
    </submittedName>
</protein>
<sequence>MSDSLPSGYTVIHCRRTRSDWLTACRGIMHWTFDTRIDETFQIFNQMLHCARQVEESPRHPLSPNPPN</sequence>
<accession>A0A428Q4K1</accession>
<dbReference type="AlphaFoldDB" id="A0A428Q4K1"/>
<gene>
    <name evidence="1" type="ORF">CEP54_006926</name>
</gene>
<evidence type="ECO:0000313" key="1">
    <source>
        <dbReference type="EMBL" id="RSL60216.1"/>
    </source>
</evidence>